<reference evidence="2 3" key="1">
    <citation type="submission" date="2024-02" db="EMBL/GenBank/DDBJ databases">
        <authorList>
            <person name="Chen Y."/>
            <person name="Shah S."/>
            <person name="Dougan E. K."/>
            <person name="Thang M."/>
            <person name="Chan C."/>
        </authorList>
    </citation>
    <scope>NUCLEOTIDE SEQUENCE [LARGE SCALE GENOMIC DNA]</scope>
</reference>
<gene>
    <name evidence="2" type="ORF">SCF082_LOCUS41021</name>
</gene>
<feature type="compositionally biased region" description="Pro residues" evidence="1">
    <location>
        <begin position="1513"/>
        <end position="1522"/>
    </location>
</feature>
<keyword evidence="3" id="KW-1185">Reference proteome</keyword>
<evidence type="ECO:0000256" key="1">
    <source>
        <dbReference type="SAM" id="MobiDB-lite"/>
    </source>
</evidence>
<feature type="region of interest" description="Disordered" evidence="1">
    <location>
        <begin position="544"/>
        <end position="580"/>
    </location>
</feature>
<evidence type="ECO:0000313" key="2">
    <source>
        <dbReference type="EMBL" id="CAK9086724.1"/>
    </source>
</evidence>
<organism evidence="2 3">
    <name type="scientific">Durusdinium trenchii</name>
    <dbReference type="NCBI Taxonomy" id="1381693"/>
    <lineage>
        <taxon>Eukaryota</taxon>
        <taxon>Sar</taxon>
        <taxon>Alveolata</taxon>
        <taxon>Dinophyceae</taxon>
        <taxon>Suessiales</taxon>
        <taxon>Symbiodiniaceae</taxon>
        <taxon>Durusdinium</taxon>
    </lineage>
</organism>
<sequence>MVPRTLPLSFDGPLISLEIEHCHNQMTWQAKVPPKTSLSTAVILTMFTKGIMPEAFRFRTKDRMLLSDITLKDAFAVTPQVLCFIWDRPLVSFRPVSACPHESSASDAVGSPTLPFTVPGEDSQPITIETSPPVQPAPEAFQALLRFLEFNTHWHPASNRSKQLVSLLWEAPPGVLTVQLDTIVPAADLQEQLATHFGAGTYTVFQSPFALPKIAPGPLFTVRLRNHPNDALVVFQKLQTEVWVRVAAVPKQIPHDTCIIAGDGNYTICSHNNRPCSVGPLHIANGDLLIIEPTPTIHAGGHHRWTERPESLPRGATFTDRIAFAINTHGWVASDELHSAMTYLTRHFPETIAEFNLLRWNSDGHEFDDELYGEPRFASAGRTVTAILVDNHWASIEVNRMGNLIQVHAFGLTPPLANRAIIIMRRLLDIAPHRAQQHIHAGLPPEHLCGWFLLFRYYRIRRIHDTLPSSVELFNELPPTRRAEIREAWESGQEDWRRAGANDGLLLFATNLRTHFLTHLAATATQTSSVVPVPLSVQFRAQTLTPETQPPASQPSPPEDPAPLETTLGSTEQPEPEPVRHDPVHHRLLECLQQPGWLSSDVLDHALDLLRWQFPQVCFCPPAVWRPELLQVSYLAGLECLPETFSNLIVFILWQEHWIVCEVTVHAWEAFVQTIGPIELMPDLTSIVAAVCMLFQIQDVVLNTATTHFRALPGLCGWTLLWTLFQRFQTRPSQASQPLLAALRAHPHYELIQQIQLRDHAVWENAEPALLEFASAIQLEFMTRIIQNRVPSERARGGALTDVSSSSAPVTIGSHPVSALPASRVFDRLQLFDTQPGWLFSDTADYLLDFLRQHDPDTAYLPPMQWTFEGGATTFNDLQTSVHSYQKIIGLVLWNTHWILCEVQSTVCAQWIFLTGPAELRPHSIACATAICEHLGIDPVPHIVFRDFQADPHLCGWTLLWLCFQKAGVEIHHPGPLQESSFLPSIHHAEVQRVLTNAAAAWQQPVIHQAALFAMRMLPWHLLQVLQGRFPKHQAPGGAGEAKAAAKAKNSQRSGTDPLIAHDPWAKAAAVSSRWEDLKLEDHHPFQDAKGEQLWQYHRLQTTMTTKGVVLTTKQYLPELIKLSPKQPLVAILPLIDQQTKVSSALTFHGPFEVVLEDRATKASYKRVVSAVALCGEFQFKLSEPACEFTMSEVAEVVLELDSRLVNKAEFDRAQDNPIWFFKQYLTNAAPDHVNHASVYGFRHNRHPSSSRDDDQLQVLAKLPCPARAKLLTSSGTQGILVRDFLDQGTQPTDTTVIPKFWEVSLKGLRELNISIEGLKGAAGATLTRRGLAVRAWCVDIADVRRKLLPMDARLNDTNIKVVPRFMVDASGWPPGARVHTWQLGFQTLPTVLTFTVKINGALHQILLTPTPQFAKGGGKGKNRQPKKAAPKEDGPSPPAASTIAAASAQHEKKRLDHLETRFETLQKQVCGIENEQTTLESKLDQRFNDIGDTLRQLVQLSSQRTHESTGDTPPPKTQRTL</sequence>
<evidence type="ECO:0000313" key="3">
    <source>
        <dbReference type="Proteomes" id="UP001642464"/>
    </source>
</evidence>
<accession>A0ABP0QFE0</accession>
<dbReference type="Proteomes" id="UP001642464">
    <property type="component" value="Unassembled WGS sequence"/>
</dbReference>
<feature type="compositionally biased region" description="Basic residues" evidence="1">
    <location>
        <begin position="1419"/>
        <end position="1429"/>
    </location>
</feature>
<feature type="region of interest" description="Disordered" evidence="1">
    <location>
        <begin position="1412"/>
        <end position="1442"/>
    </location>
</feature>
<comment type="caution">
    <text evidence="2">The sequence shown here is derived from an EMBL/GenBank/DDBJ whole genome shotgun (WGS) entry which is preliminary data.</text>
</comment>
<dbReference type="Gene3D" id="1.20.5.170">
    <property type="match status" value="1"/>
</dbReference>
<proteinExistence type="predicted"/>
<feature type="region of interest" description="Disordered" evidence="1">
    <location>
        <begin position="1501"/>
        <end position="1522"/>
    </location>
</feature>
<name>A0ABP0QFE0_9DINO</name>
<protein>
    <submittedName>
        <fullName evidence="2">Uncharacterized protein</fullName>
    </submittedName>
</protein>
<dbReference type="EMBL" id="CAXAMM010039474">
    <property type="protein sequence ID" value="CAK9086724.1"/>
    <property type="molecule type" value="Genomic_DNA"/>
</dbReference>
<feature type="compositionally biased region" description="Pro residues" evidence="1">
    <location>
        <begin position="548"/>
        <end position="561"/>
    </location>
</feature>
<feature type="region of interest" description="Disordered" evidence="1">
    <location>
        <begin position="1034"/>
        <end position="1059"/>
    </location>
</feature>